<dbReference type="InterPro" id="IPR038766">
    <property type="entry name" value="Membrane_comp_ABC_pdt"/>
</dbReference>
<evidence type="ECO:0000256" key="4">
    <source>
        <dbReference type="ARBA" id="ARBA00022989"/>
    </source>
</evidence>
<feature type="transmembrane region" description="Helical" evidence="6">
    <location>
        <begin position="342"/>
        <end position="365"/>
    </location>
</feature>
<accession>A0A6C0GVH9</accession>
<evidence type="ECO:0000313" key="9">
    <source>
        <dbReference type="EMBL" id="QHT72258.1"/>
    </source>
</evidence>
<dbReference type="InterPro" id="IPR003838">
    <property type="entry name" value="ABC3_permease_C"/>
</dbReference>
<dbReference type="AlphaFoldDB" id="A0A6C0GVH9"/>
<feature type="transmembrane region" description="Helical" evidence="6">
    <location>
        <begin position="414"/>
        <end position="439"/>
    </location>
</feature>
<dbReference type="Pfam" id="PF02687">
    <property type="entry name" value="FtsX"/>
    <property type="match status" value="2"/>
</dbReference>
<feature type="transmembrane region" description="Helical" evidence="6">
    <location>
        <begin position="465"/>
        <end position="484"/>
    </location>
</feature>
<gene>
    <name evidence="9" type="ORF">GXP67_33745</name>
</gene>
<name>A0A6C0GVH9_9BACT</name>
<feature type="domain" description="ABC3 transporter permease C-terminal" evidence="7">
    <location>
        <begin position="251"/>
        <end position="370"/>
    </location>
</feature>
<proteinExistence type="predicted"/>
<keyword evidence="3 6" id="KW-0812">Transmembrane</keyword>
<keyword evidence="4 6" id="KW-1133">Transmembrane helix</keyword>
<dbReference type="PANTHER" id="PTHR30287:SF1">
    <property type="entry name" value="INNER MEMBRANE PROTEIN"/>
    <property type="match status" value="1"/>
</dbReference>
<evidence type="ECO:0000256" key="2">
    <source>
        <dbReference type="ARBA" id="ARBA00022475"/>
    </source>
</evidence>
<dbReference type="Proteomes" id="UP000480178">
    <property type="component" value="Chromosome"/>
</dbReference>
<evidence type="ECO:0000256" key="5">
    <source>
        <dbReference type="ARBA" id="ARBA00023136"/>
    </source>
</evidence>
<feature type="transmembrane region" description="Helical" evidence="6">
    <location>
        <begin position="248"/>
        <end position="272"/>
    </location>
</feature>
<dbReference type="EMBL" id="CP048222">
    <property type="protein sequence ID" value="QHT72258.1"/>
    <property type="molecule type" value="Genomic_DNA"/>
</dbReference>
<feature type="transmembrane region" description="Helical" evidence="6">
    <location>
        <begin position="12"/>
        <end position="35"/>
    </location>
</feature>
<evidence type="ECO:0000259" key="8">
    <source>
        <dbReference type="Pfam" id="PF12704"/>
    </source>
</evidence>
<dbReference type="KEGG" id="rhoz:GXP67_33745"/>
<feature type="transmembrane region" description="Helical" evidence="6">
    <location>
        <begin position="760"/>
        <end position="787"/>
    </location>
</feature>
<evidence type="ECO:0000256" key="3">
    <source>
        <dbReference type="ARBA" id="ARBA00022692"/>
    </source>
</evidence>
<feature type="transmembrane region" description="Helical" evidence="6">
    <location>
        <begin position="793"/>
        <end position="815"/>
    </location>
</feature>
<evidence type="ECO:0000259" key="7">
    <source>
        <dbReference type="Pfam" id="PF02687"/>
    </source>
</evidence>
<comment type="subcellular location">
    <subcellularLocation>
        <location evidence="1">Cell membrane</location>
        <topology evidence="1">Multi-pass membrane protein</topology>
    </subcellularLocation>
</comment>
<dbReference type="Pfam" id="PF12704">
    <property type="entry name" value="MacB_PCD"/>
    <property type="match status" value="1"/>
</dbReference>
<organism evidence="9 10">
    <name type="scientific">Rhodocytophaga rosea</name>
    <dbReference type="NCBI Taxonomy" id="2704465"/>
    <lineage>
        <taxon>Bacteria</taxon>
        <taxon>Pseudomonadati</taxon>
        <taxon>Bacteroidota</taxon>
        <taxon>Cytophagia</taxon>
        <taxon>Cytophagales</taxon>
        <taxon>Rhodocytophagaceae</taxon>
        <taxon>Rhodocytophaga</taxon>
    </lineage>
</organism>
<feature type="domain" description="MacB-like periplasmic core" evidence="8">
    <location>
        <begin position="14"/>
        <end position="218"/>
    </location>
</feature>
<sequence>MAWRDSRKSRQRLLLFISSIVLGIAALVAINSFAYNLEKSIDGQAKELLGADLVLTTNKEITTEAQNLIDSIGTNRSEEKSFPSMVFFPKTKGTRLIQVKAVKGDFPYYGIIETMPASAAQAFKNSRSALVEDALMIQYNVKPGDSVKIGNMTFYIQGRLLKVPGQSAIATTVAPAVYIPLQYLEQTGLVQRGSRITSRFYYKLPSTLDVEKMAETLEPRLDREGINYDTVEERKQEVGRTFANLSQFLNLVGFVALLLGCVGVASAIHLYVKEKISSVAVLRCLGASGWQTFFIFLIETIVMGLIGATLGAALGTGIQFLLPQVFQDFLPVEVELTVAWGAVLQGVGIGLGMAILFALLPLLSIRRISPLRTLRASYEEDTSARDPAKWLVYGLIVLFVGGFAYLQIKRWELALGFTVGIAVAFLILTGMGKLIMFLVRKFFPVSWSYVWRQSLANLYRPQNQTLILIIAIGLGTFLISTLYLSQNLLLNQVSLSGSGNQPNMVLFDIQSNQKEQVTRLATEYNLPLLQQAPIVTMRLSEINGRSVDALLKDTTAKIPEWGLTREYRVTYRDSLISSEKLVQGKLHTYASPTDTIYVSVEEPYLQRMKLKVGDELVFNVQGAPVRTRVGSTREIEWNRVQTNFLVVFPEGVLEDAPQFHVLITRVDSVEQSAQFQQALVQSFPNVSAIDLGLILRTIDEILDKVSFVIRFMALFSIITGLIVLGSSVVISKYQRIQESVLLRTLGASGKQIMLISLIEYLFLGALATLSGILLSLLSTWLLALFVFETPFVAVYTPLIVVLFIITALTVLIGMLNSREVLNRPPLEVLRAEV</sequence>
<dbReference type="InterPro" id="IPR025857">
    <property type="entry name" value="MacB_PCD"/>
</dbReference>
<keyword evidence="2" id="KW-1003">Cell membrane</keyword>
<keyword evidence="5 6" id="KW-0472">Membrane</keyword>
<dbReference type="PANTHER" id="PTHR30287">
    <property type="entry name" value="MEMBRANE COMPONENT OF PREDICTED ABC SUPERFAMILY METABOLITE UPTAKE TRANSPORTER"/>
    <property type="match status" value="1"/>
</dbReference>
<reference evidence="9 10" key="1">
    <citation type="submission" date="2020-01" db="EMBL/GenBank/DDBJ databases">
        <authorList>
            <person name="Kim M.K."/>
        </authorList>
    </citation>
    <scope>NUCLEOTIDE SEQUENCE [LARGE SCALE GENOMIC DNA]</scope>
    <source>
        <strain evidence="9 10">172606-1</strain>
    </source>
</reference>
<feature type="transmembrane region" description="Helical" evidence="6">
    <location>
        <begin position="293"/>
        <end position="322"/>
    </location>
</feature>
<evidence type="ECO:0000256" key="6">
    <source>
        <dbReference type="SAM" id="Phobius"/>
    </source>
</evidence>
<keyword evidence="10" id="KW-1185">Reference proteome</keyword>
<dbReference type="GO" id="GO:0005886">
    <property type="term" value="C:plasma membrane"/>
    <property type="evidence" value="ECO:0007669"/>
    <property type="project" value="UniProtKB-SubCell"/>
</dbReference>
<feature type="transmembrane region" description="Helical" evidence="6">
    <location>
        <begin position="707"/>
        <end position="730"/>
    </location>
</feature>
<feature type="domain" description="ABC3 transporter permease C-terminal" evidence="7">
    <location>
        <begin position="711"/>
        <end position="825"/>
    </location>
</feature>
<feature type="transmembrane region" description="Helical" evidence="6">
    <location>
        <begin position="390"/>
        <end position="408"/>
    </location>
</feature>
<evidence type="ECO:0000313" key="10">
    <source>
        <dbReference type="Proteomes" id="UP000480178"/>
    </source>
</evidence>
<protein>
    <submittedName>
        <fullName evidence="9">FtsX-like permease family protein</fullName>
    </submittedName>
</protein>
<evidence type="ECO:0000256" key="1">
    <source>
        <dbReference type="ARBA" id="ARBA00004651"/>
    </source>
</evidence>